<keyword evidence="1" id="KW-0472">Membrane</keyword>
<sequence>MMLQRAGPLRAGTQPVPRAAARRVVVCRAQKSEDASPVKVMALPLASMVAAALIAGAALPEDALAASQRSGGRIGGSSGFASRRGAAPSRGIQTHAAPSVHSTTVHHSTTVVMAPPAPVFSPFGFSPFGFSPFGGFGVSFGMPIFLPGSLFSGLFGLMFIALLFNVVFGVIRSFAAAQKKDKNDDSWGDL</sequence>
<name>A0AAD3DFV1_9CHLO</name>
<gene>
    <name evidence="2" type="ORF">Agub_g1698</name>
</gene>
<keyword evidence="1" id="KW-0812">Transmembrane</keyword>
<dbReference type="EMBL" id="BMAR01000001">
    <property type="protein sequence ID" value="GFR41054.1"/>
    <property type="molecule type" value="Genomic_DNA"/>
</dbReference>
<evidence type="ECO:0000313" key="3">
    <source>
        <dbReference type="Proteomes" id="UP001054857"/>
    </source>
</evidence>
<feature type="transmembrane region" description="Helical" evidence="1">
    <location>
        <begin position="150"/>
        <end position="171"/>
    </location>
</feature>
<keyword evidence="3" id="KW-1185">Reference proteome</keyword>
<proteinExistence type="predicted"/>
<evidence type="ECO:0000256" key="1">
    <source>
        <dbReference type="SAM" id="Phobius"/>
    </source>
</evidence>
<protein>
    <submittedName>
        <fullName evidence="2">Uncharacterized protein</fullName>
    </submittedName>
</protein>
<keyword evidence="1" id="KW-1133">Transmembrane helix</keyword>
<evidence type="ECO:0000313" key="2">
    <source>
        <dbReference type="EMBL" id="GFR41054.1"/>
    </source>
</evidence>
<comment type="caution">
    <text evidence="2">The sequence shown here is derived from an EMBL/GenBank/DDBJ whole genome shotgun (WGS) entry which is preliminary data.</text>
</comment>
<accession>A0AAD3DFV1</accession>
<dbReference type="Proteomes" id="UP001054857">
    <property type="component" value="Unassembled WGS sequence"/>
</dbReference>
<reference evidence="2 3" key="1">
    <citation type="journal article" date="2021" name="Sci. Rep.">
        <title>Genome sequencing of the multicellular alga Astrephomene provides insights into convergent evolution of germ-soma differentiation.</title>
        <authorList>
            <person name="Yamashita S."/>
            <person name="Yamamoto K."/>
            <person name="Matsuzaki R."/>
            <person name="Suzuki S."/>
            <person name="Yamaguchi H."/>
            <person name="Hirooka S."/>
            <person name="Minakuchi Y."/>
            <person name="Miyagishima S."/>
            <person name="Kawachi M."/>
            <person name="Toyoda A."/>
            <person name="Nozaki H."/>
        </authorList>
    </citation>
    <scope>NUCLEOTIDE SEQUENCE [LARGE SCALE GENOMIC DNA]</scope>
    <source>
        <strain evidence="2 3">NIES-4017</strain>
    </source>
</reference>
<dbReference type="AlphaFoldDB" id="A0AAD3DFV1"/>
<organism evidence="2 3">
    <name type="scientific">Astrephomene gubernaculifera</name>
    <dbReference type="NCBI Taxonomy" id="47775"/>
    <lineage>
        <taxon>Eukaryota</taxon>
        <taxon>Viridiplantae</taxon>
        <taxon>Chlorophyta</taxon>
        <taxon>core chlorophytes</taxon>
        <taxon>Chlorophyceae</taxon>
        <taxon>CS clade</taxon>
        <taxon>Chlamydomonadales</taxon>
        <taxon>Astrephomenaceae</taxon>
        <taxon>Astrephomene</taxon>
    </lineage>
</organism>